<comment type="caution">
    <text evidence="11">The sequence shown here is derived from an EMBL/GenBank/DDBJ whole genome shotgun (WGS) entry which is preliminary data.</text>
</comment>
<dbReference type="GO" id="GO:0003723">
    <property type="term" value="F:RNA binding"/>
    <property type="evidence" value="ECO:0007669"/>
    <property type="project" value="UniProtKB-UniRule"/>
</dbReference>
<dbReference type="EMBL" id="CATQJA010002637">
    <property type="protein sequence ID" value="CAJ0575417.1"/>
    <property type="molecule type" value="Genomic_DNA"/>
</dbReference>
<name>A0AA36G0V1_9BILA</name>
<evidence type="ECO:0000256" key="6">
    <source>
        <dbReference type="ARBA" id="ARBA00047984"/>
    </source>
</evidence>
<feature type="compositionally biased region" description="Basic residues" evidence="8">
    <location>
        <begin position="519"/>
        <end position="535"/>
    </location>
</feature>
<dbReference type="Pfam" id="PF00271">
    <property type="entry name" value="Helicase_C"/>
    <property type="match status" value="1"/>
</dbReference>
<dbReference type="AlphaFoldDB" id="A0AA36G0V1"/>
<feature type="region of interest" description="Disordered" evidence="8">
    <location>
        <begin position="519"/>
        <end position="550"/>
    </location>
</feature>
<proteinExistence type="inferred from homology"/>
<reference evidence="11" key="1">
    <citation type="submission" date="2023-06" db="EMBL/GenBank/DDBJ databases">
        <authorList>
            <person name="Delattre M."/>
        </authorList>
    </citation>
    <scope>NUCLEOTIDE SEQUENCE</scope>
    <source>
        <strain evidence="11">AF72</strain>
    </source>
</reference>
<comment type="similarity">
    <text evidence="5">Belongs to the DEAD box helicase family. DDX52/ROK1 subfamily.</text>
</comment>
<dbReference type="Gene3D" id="3.40.50.300">
    <property type="entry name" value="P-loop containing nucleotide triphosphate hydrolases"/>
    <property type="match status" value="2"/>
</dbReference>
<evidence type="ECO:0000256" key="3">
    <source>
        <dbReference type="ARBA" id="ARBA00022840"/>
    </source>
</evidence>
<feature type="non-terminal residue" evidence="11">
    <location>
        <position position="1"/>
    </location>
</feature>
<evidence type="ECO:0000256" key="4">
    <source>
        <dbReference type="ARBA" id="ARBA00022884"/>
    </source>
</evidence>
<gene>
    <name evidence="11" type="ORF">MSPICULIGERA_LOCUS13728</name>
</gene>
<dbReference type="InterPro" id="IPR027417">
    <property type="entry name" value="P-loop_NTPase"/>
</dbReference>
<evidence type="ECO:0000256" key="5">
    <source>
        <dbReference type="ARBA" id="ARBA00024355"/>
    </source>
</evidence>
<dbReference type="CDD" id="cd17957">
    <property type="entry name" value="DEADc_DDX52"/>
    <property type="match status" value="1"/>
</dbReference>
<evidence type="ECO:0000259" key="10">
    <source>
        <dbReference type="PROSITE" id="PS51194"/>
    </source>
</evidence>
<dbReference type="InterPro" id="IPR001650">
    <property type="entry name" value="Helicase_C-like"/>
</dbReference>
<evidence type="ECO:0000256" key="7">
    <source>
        <dbReference type="RuleBase" id="RU365068"/>
    </source>
</evidence>
<dbReference type="PROSITE" id="PS51192">
    <property type="entry name" value="HELICASE_ATP_BIND_1"/>
    <property type="match status" value="1"/>
</dbReference>
<dbReference type="PROSITE" id="PS51194">
    <property type="entry name" value="HELICASE_CTER"/>
    <property type="match status" value="1"/>
</dbReference>
<organism evidence="11 12">
    <name type="scientific">Mesorhabditis spiculigera</name>
    <dbReference type="NCBI Taxonomy" id="96644"/>
    <lineage>
        <taxon>Eukaryota</taxon>
        <taxon>Metazoa</taxon>
        <taxon>Ecdysozoa</taxon>
        <taxon>Nematoda</taxon>
        <taxon>Chromadorea</taxon>
        <taxon>Rhabditida</taxon>
        <taxon>Rhabditina</taxon>
        <taxon>Rhabditomorpha</taxon>
        <taxon>Rhabditoidea</taxon>
        <taxon>Rhabditidae</taxon>
        <taxon>Mesorhabditinae</taxon>
        <taxon>Mesorhabditis</taxon>
    </lineage>
</organism>
<dbReference type="InterPro" id="IPR011545">
    <property type="entry name" value="DEAD/DEAH_box_helicase_dom"/>
</dbReference>
<dbReference type="InterPro" id="IPR044764">
    <property type="entry name" value="DDX52/Rok1_DEADc"/>
</dbReference>
<evidence type="ECO:0000256" key="2">
    <source>
        <dbReference type="ARBA" id="ARBA00022801"/>
    </source>
</evidence>
<dbReference type="SMART" id="SM00490">
    <property type="entry name" value="HELICc"/>
    <property type="match status" value="1"/>
</dbReference>
<dbReference type="GO" id="GO:0003724">
    <property type="term" value="F:RNA helicase activity"/>
    <property type="evidence" value="ECO:0007669"/>
    <property type="project" value="UniProtKB-EC"/>
</dbReference>
<dbReference type="EC" id="3.6.4.13" evidence="7"/>
<keyword evidence="1 7" id="KW-0547">Nucleotide-binding</keyword>
<dbReference type="InterPro" id="IPR014001">
    <property type="entry name" value="Helicase_ATP-bd"/>
</dbReference>
<keyword evidence="12" id="KW-1185">Reference proteome</keyword>
<evidence type="ECO:0000313" key="11">
    <source>
        <dbReference type="EMBL" id="CAJ0575417.1"/>
    </source>
</evidence>
<evidence type="ECO:0000256" key="1">
    <source>
        <dbReference type="ARBA" id="ARBA00022741"/>
    </source>
</evidence>
<evidence type="ECO:0000313" key="12">
    <source>
        <dbReference type="Proteomes" id="UP001177023"/>
    </source>
</evidence>
<comment type="function">
    <text evidence="7">RNA helicase.</text>
</comment>
<comment type="domain">
    <text evidence="7">The Q motif is unique to and characteristic of the DEAD box family of RNA helicases and controls ATP binding and hydrolysis.</text>
</comment>
<comment type="catalytic activity">
    <reaction evidence="6 7">
        <text>ATP + H2O = ADP + phosphate + H(+)</text>
        <dbReference type="Rhea" id="RHEA:13065"/>
        <dbReference type="ChEBI" id="CHEBI:15377"/>
        <dbReference type="ChEBI" id="CHEBI:15378"/>
        <dbReference type="ChEBI" id="CHEBI:30616"/>
        <dbReference type="ChEBI" id="CHEBI:43474"/>
        <dbReference type="ChEBI" id="CHEBI:456216"/>
        <dbReference type="EC" id="3.6.4.13"/>
    </reaction>
</comment>
<keyword evidence="2 7" id="KW-0378">Hydrolase</keyword>
<feature type="domain" description="Helicase C-terminal" evidence="10">
    <location>
        <begin position="360"/>
        <end position="506"/>
    </location>
</feature>
<sequence length="550" mass="62013">MPPSDDILEDLLFGVKQEKPKRGTAPKPKSGKAPEEPVKTEGPGPIRLLPASLQMDFTIEEQSSDDETQDVEILSGHRAKAKTLKVAKKLVNRERVRADQIVEVKRLNGIFTYGESIPDPLINWNTPPFPAKLIENLKEFRITEPSPIQMQSIPIMLEKRDLLASAPTGSGKTLAFAAPVITEIVRLKKLEKYAAGGKQLAIVLEPTRELAVQTYRQFIKFSQGLPLTTALLDDIEELKKADVIVGTPKRLLEVIPEISLKWLRWLIVDESDRLFDNVATKRNGAKDTFRAQLSAIYAACNGKWIKRAFFSATYNQEVEKWCKEQIPDLAMVCIGERNVANSNVVQELIFTGDEQGKLFALRNLLVQAYEPPVMLFVQSKERVRQLETWFSNLSFTVAYAVLSSDCSQAERDAALMGVRTRKTWVLVCTELAGRGLDLPTVNLVINFDLPTTVVSYIHRIGRTGRAGRKGRAITYFTRNDFKYLRPIATVIHQSGFEVPEYTLKLKPIARKEKKQIYRHAIKRKSVAKPKRKRTHGKGDKGTPAKKARKE</sequence>
<keyword evidence="4 7" id="KW-0694">RNA-binding</keyword>
<dbReference type="GO" id="GO:0016787">
    <property type="term" value="F:hydrolase activity"/>
    <property type="evidence" value="ECO:0007669"/>
    <property type="project" value="UniProtKB-KW"/>
</dbReference>
<keyword evidence="7" id="KW-0347">Helicase</keyword>
<dbReference type="Proteomes" id="UP001177023">
    <property type="component" value="Unassembled WGS sequence"/>
</dbReference>
<dbReference type="GO" id="GO:0005524">
    <property type="term" value="F:ATP binding"/>
    <property type="evidence" value="ECO:0007669"/>
    <property type="project" value="UniProtKB-UniRule"/>
</dbReference>
<feature type="domain" description="Helicase ATP-binding" evidence="9">
    <location>
        <begin position="153"/>
        <end position="332"/>
    </location>
</feature>
<evidence type="ECO:0000256" key="8">
    <source>
        <dbReference type="SAM" id="MobiDB-lite"/>
    </source>
</evidence>
<feature type="region of interest" description="Disordered" evidence="8">
    <location>
        <begin position="1"/>
        <end position="46"/>
    </location>
</feature>
<accession>A0AA36G0V1</accession>
<dbReference type="SUPFAM" id="SSF52540">
    <property type="entry name" value="P-loop containing nucleoside triphosphate hydrolases"/>
    <property type="match status" value="1"/>
</dbReference>
<dbReference type="GO" id="GO:0030490">
    <property type="term" value="P:maturation of SSU-rRNA"/>
    <property type="evidence" value="ECO:0007669"/>
    <property type="project" value="InterPro"/>
</dbReference>
<keyword evidence="3 7" id="KW-0067">ATP-binding</keyword>
<dbReference type="Pfam" id="PF00270">
    <property type="entry name" value="DEAD"/>
    <property type="match status" value="1"/>
</dbReference>
<protein>
    <recommendedName>
        <fullName evidence="7">ATP-dependent RNA helicase</fullName>
        <ecNumber evidence="7">3.6.4.13</ecNumber>
    </recommendedName>
</protein>
<dbReference type="SMART" id="SM00487">
    <property type="entry name" value="DEXDc"/>
    <property type="match status" value="1"/>
</dbReference>
<evidence type="ECO:0000259" key="9">
    <source>
        <dbReference type="PROSITE" id="PS51192"/>
    </source>
</evidence>
<dbReference type="CDD" id="cd18787">
    <property type="entry name" value="SF2_C_DEAD"/>
    <property type="match status" value="1"/>
</dbReference>
<dbReference type="PANTHER" id="PTHR24031">
    <property type="entry name" value="RNA HELICASE"/>
    <property type="match status" value="1"/>
</dbReference>